<protein>
    <submittedName>
        <fullName evidence="2">Alpha-amylase</fullName>
    </submittedName>
</protein>
<dbReference type="EMBL" id="BMAT01012483">
    <property type="protein sequence ID" value="GFR93116.1"/>
    <property type="molecule type" value="Genomic_DNA"/>
</dbReference>
<feature type="signal peptide" evidence="1">
    <location>
        <begin position="1"/>
        <end position="20"/>
    </location>
</feature>
<keyword evidence="1" id="KW-0732">Signal</keyword>
<gene>
    <name evidence="2" type="ORF">ElyMa_006218000</name>
</gene>
<comment type="caution">
    <text evidence="2">The sequence shown here is derived from an EMBL/GenBank/DDBJ whole genome shotgun (WGS) entry which is preliminary data.</text>
</comment>
<evidence type="ECO:0000313" key="2">
    <source>
        <dbReference type="EMBL" id="GFR93116.1"/>
    </source>
</evidence>
<organism evidence="2 3">
    <name type="scientific">Elysia marginata</name>
    <dbReference type="NCBI Taxonomy" id="1093978"/>
    <lineage>
        <taxon>Eukaryota</taxon>
        <taxon>Metazoa</taxon>
        <taxon>Spiralia</taxon>
        <taxon>Lophotrochozoa</taxon>
        <taxon>Mollusca</taxon>
        <taxon>Gastropoda</taxon>
        <taxon>Heterobranchia</taxon>
        <taxon>Euthyneura</taxon>
        <taxon>Panpulmonata</taxon>
        <taxon>Sacoglossa</taxon>
        <taxon>Placobranchoidea</taxon>
        <taxon>Plakobranchidae</taxon>
        <taxon>Elysia</taxon>
    </lineage>
</organism>
<accession>A0AAV4H628</accession>
<keyword evidence="3" id="KW-1185">Reference proteome</keyword>
<reference evidence="2 3" key="1">
    <citation type="journal article" date="2021" name="Elife">
        <title>Chloroplast acquisition without the gene transfer in kleptoplastic sea slugs, Plakobranchus ocellatus.</title>
        <authorList>
            <person name="Maeda T."/>
            <person name="Takahashi S."/>
            <person name="Yoshida T."/>
            <person name="Shimamura S."/>
            <person name="Takaki Y."/>
            <person name="Nagai Y."/>
            <person name="Toyoda A."/>
            <person name="Suzuki Y."/>
            <person name="Arimoto A."/>
            <person name="Ishii H."/>
            <person name="Satoh N."/>
            <person name="Nishiyama T."/>
            <person name="Hasebe M."/>
            <person name="Maruyama T."/>
            <person name="Minagawa J."/>
            <person name="Obokata J."/>
            <person name="Shigenobu S."/>
        </authorList>
    </citation>
    <scope>NUCLEOTIDE SEQUENCE [LARGE SCALE GENOMIC DNA]</scope>
</reference>
<proteinExistence type="predicted"/>
<dbReference type="Proteomes" id="UP000762676">
    <property type="component" value="Unassembled WGS sequence"/>
</dbReference>
<evidence type="ECO:0000256" key="1">
    <source>
        <dbReference type="SAM" id="SignalP"/>
    </source>
</evidence>
<evidence type="ECO:0000313" key="3">
    <source>
        <dbReference type="Proteomes" id="UP000762676"/>
    </source>
</evidence>
<feature type="chain" id="PRO_5043774987" evidence="1">
    <location>
        <begin position="21"/>
        <end position="215"/>
    </location>
</feature>
<sequence length="215" mass="23391">MSRIAYSIILCCAVATASFASFNGTDYDDYQETVIFLKKQVGLGQNVFIRGGFGNVSGCLTVGTPYDGDPCAIPIVHLDLDMAPGVTALRDALVDSDDFLSWSGPEPNQNQGAEGTPAQITSSDQSQSLFQKLNKYGSDYWLVRVLMDCSELANYNGFFDVKGFYYGELEEDVSQGQCTGDAAETAPYTSGNHVARCGYINVFEWGSSNCRMESF</sequence>
<dbReference type="AlphaFoldDB" id="A0AAV4H628"/>
<name>A0AAV4H628_9GAST</name>